<evidence type="ECO:0000256" key="6">
    <source>
        <dbReference type="ARBA" id="ARBA00022842"/>
    </source>
</evidence>
<comment type="cofactor">
    <cofactor evidence="8">
        <name>Zn(2+)</name>
        <dbReference type="ChEBI" id="CHEBI:29105"/>
    </cofactor>
    <text evidence="8">Binds 2 Zn(2+) ions.</text>
</comment>
<name>A0A1I0QBX3_9BACT</name>
<feature type="binding site" evidence="8">
    <location>
        <position position="302"/>
    </location>
    <ligand>
        <name>Zn(2+)</name>
        <dbReference type="ChEBI" id="CHEBI:29105"/>
        <label>2</label>
    </ligand>
</feature>
<evidence type="ECO:0000256" key="10">
    <source>
        <dbReference type="SAM" id="SignalP"/>
    </source>
</evidence>
<feature type="binding site" evidence="8">
    <location>
        <position position="141"/>
    </location>
    <ligand>
        <name>Mg(2+)</name>
        <dbReference type="ChEBI" id="CHEBI:18420"/>
    </ligand>
</feature>
<feature type="chain" id="PRO_5011703981" evidence="10">
    <location>
        <begin position="20"/>
        <end position="376"/>
    </location>
</feature>
<evidence type="ECO:0000256" key="4">
    <source>
        <dbReference type="ARBA" id="ARBA00022801"/>
    </source>
</evidence>
<keyword evidence="2" id="KW-0597">Phosphoprotein</keyword>
<accession>A0A1I0QBX3</accession>
<evidence type="ECO:0000256" key="2">
    <source>
        <dbReference type="ARBA" id="ARBA00022553"/>
    </source>
</evidence>
<feature type="binding site" evidence="8">
    <location>
        <position position="47"/>
    </location>
    <ligand>
        <name>Zn(2+)</name>
        <dbReference type="ChEBI" id="CHEBI:29105"/>
        <label>2</label>
    </ligand>
</feature>
<dbReference type="InterPro" id="IPR001952">
    <property type="entry name" value="Alkaline_phosphatase"/>
</dbReference>
<evidence type="ECO:0000256" key="5">
    <source>
        <dbReference type="ARBA" id="ARBA00022833"/>
    </source>
</evidence>
<keyword evidence="3 8" id="KW-0479">Metal-binding</keyword>
<keyword evidence="12" id="KW-1185">Reference proteome</keyword>
<dbReference type="InterPro" id="IPR018299">
    <property type="entry name" value="Alkaline_phosphatase_AS"/>
</dbReference>
<evidence type="ECO:0000313" key="12">
    <source>
        <dbReference type="Proteomes" id="UP000199437"/>
    </source>
</evidence>
<keyword evidence="5 8" id="KW-0862">Zinc</keyword>
<comment type="similarity">
    <text evidence="1 9">Belongs to the alkaline phosphatase family.</text>
</comment>
<comment type="cofactor">
    <cofactor evidence="8">
        <name>Mg(2+)</name>
        <dbReference type="ChEBI" id="CHEBI:18420"/>
    </cofactor>
    <text evidence="8">Binds 1 Mg(2+) ion.</text>
</comment>
<dbReference type="GeneID" id="99986903"/>
<feature type="binding site" evidence="8">
    <location>
        <position position="255"/>
    </location>
    <ligand>
        <name>Mg(2+)</name>
        <dbReference type="ChEBI" id="CHEBI:18420"/>
    </ligand>
</feature>
<keyword evidence="6 8" id="KW-0460">Magnesium</keyword>
<reference evidence="12" key="1">
    <citation type="submission" date="2016-10" db="EMBL/GenBank/DDBJ databases">
        <authorList>
            <person name="Varghese N."/>
            <person name="Submissions S."/>
        </authorList>
    </citation>
    <scope>NUCLEOTIDE SEQUENCE [LARGE SCALE GENOMIC DNA]</scope>
    <source>
        <strain evidence="12">CGMCC 1.12402</strain>
    </source>
</reference>
<evidence type="ECO:0000256" key="7">
    <source>
        <dbReference type="PIRSR" id="PIRSR601952-1"/>
    </source>
</evidence>
<dbReference type="SUPFAM" id="SSF53649">
    <property type="entry name" value="Alkaline phosphatase-like"/>
    <property type="match status" value="1"/>
</dbReference>
<keyword evidence="10" id="KW-0732">Signal</keyword>
<feature type="binding site" evidence="8">
    <location>
        <position position="139"/>
    </location>
    <ligand>
        <name>Mg(2+)</name>
        <dbReference type="ChEBI" id="CHEBI:18420"/>
    </ligand>
</feature>
<dbReference type="GO" id="GO:0004035">
    <property type="term" value="F:alkaline phosphatase activity"/>
    <property type="evidence" value="ECO:0007669"/>
    <property type="project" value="TreeGrafter"/>
</dbReference>
<organism evidence="11 12">
    <name type="scientific">Roseivirga pacifica</name>
    <dbReference type="NCBI Taxonomy" id="1267423"/>
    <lineage>
        <taxon>Bacteria</taxon>
        <taxon>Pseudomonadati</taxon>
        <taxon>Bacteroidota</taxon>
        <taxon>Cytophagia</taxon>
        <taxon>Cytophagales</taxon>
        <taxon>Roseivirgaceae</taxon>
        <taxon>Roseivirga</taxon>
    </lineage>
</organism>
<dbReference type="AlphaFoldDB" id="A0A1I0QBX3"/>
<evidence type="ECO:0000256" key="1">
    <source>
        <dbReference type="ARBA" id="ARBA00005984"/>
    </source>
</evidence>
<dbReference type="SMART" id="SM00098">
    <property type="entry name" value="alkPPc"/>
    <property type="match status" value="1"/>
</dbReference>
<dbReference type="CDD" id="cd16012">
    <property type="entry name" value="ALP"/>
    <property type="match status" value="1"/>
</dbReference>
<evidence type="ECO:0000256" key="8">
    <source>
        <dbReference type="PIRSR" id="PIRSR601952-2"/>
    </source>
</evidence>
<evidence type="ECO:0000313" key="11">
    <source>
        <dbReference type="EMBL" id="SEW24533.1"/>
    </source>
</evidence>
<feature type="active site" description="Phosphoserine intermediate" evidence="7">
    <location>
        <position position="88"/>
    </location>
</feature>
<dbReference type="EMBL" id="FOIR01000002">
    <property type="protein sequence ID" value="SEW24533.1"/>
    <property type="molecule type" value="Genomic_DNA"/>
</dbReference>
<feature type="binding site" evidence="8">
    <location>
        <position position="303"/>
    </location>
    <ligand>
        <name>Zn(2+)</name>
        <dbReference type="ChEBI" id="CHEBI:29105"/>
        <label>2</label>
    </ligand>
</feature>
<proteinExistence type="inferred from homology"/>
<dbReference type="STRING" id="1267423.SAMN05216290_2197"/>
<feature type="binding site" evidence="8">
    <location>
        <position position="264"/>
    </location>
    <ligand>
        <name>Zn(2+)</name>
        <dbReference type="ChEBI" id="CHEBI:29105"/>
        <label>2</label>
    </ligand>
</feature>
<feature type="binding site" evidence="8">
    <location>
        <position position="339"/>
    </location>
    <ligand>
        <name>Zn(2+)</name>
        <dbReference type="ChEBI" id="CHEBI:29105"/>
        <label>2</label>
    </ligand>
</feature>
<dbReference type="Gene3D" id="3.40.720.10">
    <property type="entry name" value="Alkaline Phosphatase, subunit A"/>
    <property type="match status" value="1"/>
</dbReference>
<keyword evidence="4" id="KW-0378">Hydrolase</keyword>
<dbReference type="PANTHER" id="PTHR11596">
    <property type="entry name" value="ALKALINE PHOSPHATASE"/>
    <property type="match status" value="1"/>
</dbReference>
<evidence type="ECO:0000256" key="9">
    <source>
        <dbReference type="RuleBase" id="RU003946"/>
    </source>
</evidence>
<feature type="signal peptide" evidence="10">
    <location>
        <begin position="1"/>
        <end position="19"/>
    </location>
</feature>
<dbReference type="GO" id="GO:0046872">
    <property type="term" value="F:metal ion binding"/>
    <property type="evidence" value="ECO:0007669"/>
    <property type="project" value="UniProtKB-KW"/>
</dbReference>
<feature type="binding site" evidence="8">
    <location>
        <position position="47"/>
    </location>
    <ligand>
        <name>Mg(2+)</name>
        <dbReference type="ChEBI" id="CHEBI:18420"/>
    </ligand>
</feature>
<dbReference type="OrthoDB" id="9794455at2"/>
<evidence type="ECO:0000256" key="3">
    <source>
        <dbReference type="ARBA" id="ARBA00022723"/>
    </source>
</evidence>
<protein>
    <submittedName>
        <fullName evidence="11">Alkaline phosphatase</fullName>
    </submittedName>
</protein>
<sequence>MKNTYIKALLATAAFGLFACNAEQQTDNSKPERQEAAAPNIILLIGDGMGVPQVSTAYYFGDEQSNFSEFKHIGLHRTADVTHKVTDSAAGATAFSTGEKTYKRAIGVGADSLSRETILEYLQTKGYKTGLISLTTITHATPAAFYAHVTDRDMHEEIAFQLSEANVDFVAGGGRNFFGKRSDGKNLYKSFLGKGYHLDTVALSTPEFDKKNIFLLADESMPAKIEGRGEFLTEATTNALSYFSNNESPFFMMIEESYIDWGGHDTNKEMLISEVEEMDKTLGLVLDFVKKNPNTLLVVTADHETGGVSLGKYLTKDPKTGRMKEDPTQTEVYFDTDQHTAELIPVFAKGVGAENFQGIYENNEIYHKIRMVVDEK</sequence>
<dbReference type="PROSITE" id="PS00123">
    <property type="entry name" value="ALKALINE_PHOSPHATASE"/>
    <property type="match status" value="1"/>
</dbReference>
<dbReference type="Proteomes" id="UP000199437">
    <property type="component" value="Unassembled WGS sequence"/>
</dbReference>
<dbReference type="Pfam" id="PF00245">
    <property type="entry name" value="Alk_phosphatase"/>
    <property type="match status" value="2"/>
</dbReference>
<feature type="binding site" evidence="8">
    <location>
        <position position="260"/>
    </location>
    <ligand>
        <name>Zn(2+)</name>
        <dbReference type="ChEBI" id="CHEBI:29105"/>
        <label>2</label>
    </ligand>
</feature>
<gene>
    <name evidence="11" type="ORF">SAMN05216290_2197</name>
</gene>
<dbReference type="InterPro" id="IPR017850">
    <property type="entry name" value="Alkaline_phosphatase_core_sf"/>
</dbReference>
<dbReference type="PROSITE" id="PS51257">
    <property type="entry name" value="PROKAR_LIPOPROTEIN"/>
    <property type="match status" value="1"/>
</dbReference>
<dbReference type="PANTHER" id="PTHR11596:SF5">
    <property type="entry name" value="ALKALINE PHOSPHATASE"/>
    <property type="match status" value="1"/>
</dbReference>
<dbReference type="RefSeq" id="WP_090258626.1">
    <property type="nucleotide sequence ID" value="NZ_FOIR01000002.1"/>
</dbReference>
<dbReference type="PRINTS" id="PR00113">
    <property type="entry name" value="ALKPHPHTASE"/>
</dbReference>